<proteinExistence type="predicted"/>
<feature type="region of interest" description="Disordered" evidence="2">
    <location>
        <begin position="83"/>
        <end position="102"/>
    </location>
</feature>
<accession>A0ABN2MNN7</accession>
<dbReference type="PANTHER" id="PTHR45625:SF3">
    <property type="entry name" value="PEPTIDYL-PROLYL CIS-TRANS ISOMERASE B-RELATED"/>
    <property type="match status" value="1"/>
</dbReference>
<dbReference type="PANTHER" id="PTHR45625">
    <property type="entry name" value="PEPTIDYL-PROLYL CIS-TRANS ISOMERASE-RELATED"/>
    <property type="match status" value="1"/>
</dbReference>
<dbReference type="Proteomes" id="UP001500449">
    <property type="component" value="Unassembled WGS sequence"/>
</dbReference>
<protein>
    <submittedName>
        <fullName evidence="5">Peptidylprolyl isomerase</fullName>
    </submittedName>
</protein>
<evidence type="ECO:0000313" key="5">
    <source>
        <dbReference type="EMBL" id="GAA1833506.1"/>
    </source>
</evidence>
<keyword evidence="6" id="KW-1185">Reference proteome</keyword>
<comment type="caution">
    <text evidence="5">The sequence shown here is derived from an EMBL/GenBank/DDBJ whole genome shotgun (WGS) entry which is preliminary data.</text>
</comment>
<feature type="domain" description="PPIase cyclophilin-type" evidence="4">
    <location>
        <begin position="113"/>
        <end position="273"/>
    </location>
</feature>
<name>A0ABN2MNN7_9PSEU</name>
<sequence length="275" mass="27518">MATNEMRREAAKRKLASQQKRRAEQARKRKRTATIASAGAVVVVVVAVVLLTTAPWKSSGTADAAAPPTGVAADGTVSCQYPADTTGQAAKPNNTPPTSGISAQGTVAVSVTTSAGAIGLTLDRAQAPCTVNSFVSLAGQGYFDNTPCHRLTTGEGLKVLQCGDPTGQGTGGPGYTIADEAPKNLAPGGSSGTVIYPRGTVAMAKTSAPNSGGSQFFLVYADSTLPPDYTVFGTVDAAGLATLDKVAAGGTDDSNGTGDGKPKTAVTIQSAKVAA</sequence>
<dbReference type="InterPro" id="IPR002130">
    <property type="entry name" value="Cyclophilin-type_PPIase_dom"/>
</dbReference>
<reference evidence="5 6" key="1">
    <citation type="journal article" date="2019" name="Int. J. Syst. Evol. Microbiol.">
        <title>The Global Catalogue of Microorganisms (GCM) 10K type strain sequencing project: providing services to taxonomists for standard genome sequencing and annotation.</title>
        <authorList>
            <consortium name="The Broad Institute Genomics Platform"/>
            <consortium name="The Broad Institute Genome Sequencing Center for Infectious Disease"/>
            <person name="Wu L."/>
            <person name="Ma J."/>
        </authorList>
    </citation>
    <scope>NUCLEOTIDE SEQUENCE [LARGE SCALE GENOMIC DNA]</scope>
    <source>
        <strain evidence="5 6">JCM 16009</strain>
    </source>
</reference>
<dbReference type="Pfam" id="PF00160">
    <property type="entry name" value="Pro_isomerase"/>
    <property type="match status" value="1"/>
</dbReference>
<evidence type="ECO:0000256" key="2">
    <source>
        <dbReference type="SAM" id="MobiDB-lite"/>
    </source>
</evidence>
<organism evidence="5 6">
    <name type="scientific">Pseudonocardia ailaonensis</name>
    <dbReference type="NCBI Taxonomy" id="367279"/>
    <lineage>
        <taxon>Bacteria</taxon>
        <taxon>Bacillati</taxon>
        <taxon>Actinomycetota</taxon>
        <taxon>Actinomycetes</taxon>
        <taxon>Pseudonocardiales</taxon>
        <taxon>Pseudonocardiaceae</taxon>
        <taxon>Pseudonocardia</taxon>
    </lineage>
</organism>
<dbReference type="GO" id="GO:0016853">
    <property type="term" value="F:isomerase activity"/>
    <property type="evidence" value="ECO:0007669"/>
    <property type="project" value="UniProtKB-KW"/>
</dbReference>
<comment type="function">
    <text evidence="1">PPIases accelerate the folding of proteins. It catalyzes the cis-trans isomerization of proline imidic peptide bonds in oligopeptides.</text>
</comment>
<keyword evidence="5" id="KW-0413">Isomerase</keyword>
<dbReference type="InterPro" id="IPR044666">
    <property type="entry name" value="Cyclophilin_A-like"/>
</dbReference>
<evidence type="ECO:0000256" key="3">
    <source>
        <dbReference type="SAM" id="Phobius"/>
    </source>
</evidence>
<dbReference type="RefSeq" id="WP_344412717.1">
    <property type="nucleotide sequence ID" value="NZ_BAAAQK010000003.1"/>
</dbReference>
<keyword evidence="3" id="KW-1133">Transmembrane helix</keyword>
<feature type="transmembrane region" description="Helical" evidence="3">
    <location>
        <begin position="32"/>
        <end position="51"/>
    </location>
</feature>
<dbReference type="Gene3D" id="2.40.100.10">
    <property type="entry name" value="Cyclophilin-like"/>
    <property type="match status" value="1"/>
</dbReference>
<feature type="region of interest" description="Disordered" evidence="2">
    <location>
        <begin position="1"/>
        <end position="31"/>
    </location>
</feature>
<gene>
    <name evidence="5" type="ORF">GCM10009836_09560</name>
</gene>
<keyword evidence="3" id="KW-0472">Membrane</keyword>
<feature type="region of interest" description="Disordered" evidence="2">
    <location>
        <begin position="249"/>
        <end position="275"/>
    </location>
</feature>
<evidence type="ECO:0000256" key="1">
    <source>
        <dbReference type="ARBA" id="ARBA00002388"/>
    </source>
</evidence>
<feature type="compositionally biased region" description="Polar residues" evidence="2">
    <location>
        <begin position="266"/>
        <end position="275"/>
    </location>
</feature>
<keyword evidence="3" id="KW-0812">Transmembrane</keyword>
<dbReference type="EMBL" id="BAAAQK010000003">
    <property type="protein sequence ID" value="GAA1833506.1"/>
    <property type="molecule type" value="Genomic_DNA"/>
</dbReference>
<dbReference type="PROSITE" id="PS50072">
    <property type="entry name" value="CSA_PPIASE_2"/>
    <property type="match status" value="1"/>
</dbReference>
<dbReference type="SUPFAM" id="SSF50891">
    <property type="entry name" value="Cyclophilin-like"/>
    <property type="match status" value="1"/>
</dbReference>
<evidence type="ECO:0000259" key="4">
    <source>
        <dbReference type="PROSITE" id="PS50072"/>
    </source>
</evidence>
<dbReference type="InterPro" id="IPR029000">
    <property type="entry name" value="Cyclophilin-like_dom_sf"/>
</dbReference>
<evidence type="ECO:0000313" key="6">
    <source>
        <dbReference type="Proteomes" id="UP001500449"/>
    </source>
</evidence>